<evidence type="ECO:0000313" key="2">
    <source>
        <dbReference type="EnsemblPlants" id="OPUNC05G22180.1"/>
    </source>
</evidence>
<sequence>MTEMARRRGGRWLLLLLLRLQDVSSLANLDAPQAAGQCTRLSYEVVTFDQLIANILVAPGAKGVAIDGRKR</sequence>
<feature type="chain" id="PRO_5002365821" description="Secreted protein" evidence="1">
    <location>
        <begin position="26"/>
        <end position="71"/>
    </location>
</feature>
<proteinExistence type="predicted"/>
<evidence type="ECO:0008006" key="4">
    <source>
        <dbReference type="Google" id="ProtNLM"/>
    </source>
</evidence>
<reference evidence="2" key="1">
    <citation type="submission" date="2015-04" db="UniProtKB">
        <authorList>
            <consortium name="EnsemblPlants"/>
        </authorList>
    </citation>
    <scope>IDENTIFICATION</scope>
</reference>
<keyword evidence="3" id="KW-1185">Reference proteome</keyword>
<reference evidence="2" key="2">
    <citation type="submission" date="2018-05" db="EMBL/GenBank/DDBJ databases">
        <title>OpunRS2 (Oryza punctata Reference Sequence Version 2).</title>
        <authorList>
            <person name="Zhang J."/>
            <person name="Kudrna D."/>
            <person name="Lee S."/>
            <person name="Talag J."/>
            <person name="Welchert J."/>
            <person name="Wing R.A."/>
        </authorList>
    </citation>
    <scope>NUCLEOTIDE SEQUENCE [LARGE SCALE GENOMIC DNA]</scope>
</reference>
<dbReference type="AlphaFoldDB" id="A0A0E0L5A6"/>
<dbReference type="EnsemblPlants" id="OPUNC05G22180.1">
    <property type="protein sequence ID" value="OPUNC05G22180.1"/>
    <property type="gene ID" value="OPUNC05G22180"/>
</dbReference>
<protein>
    <recommendedName>
        <fullName evidence="4">Secreted protein</fullName>
    </recommendedName>
</protein>
<name>A0A0E0L5A6_ORYPU</name>
<evidence type="ECO:0000256" key="1">
    <source>
        <dbReference type="SAM" id="SignalP"/>
    </source>
</evidence>
<organism evidence="2">
    <name type="scientific">Oryza punctata</name>
    <name type="common">Red rice</name>
    <dbReference type="NCBI Taxonomy" id="4537"/>
    <lineage>
        <taxon>Eukaryota</taxon>
        <taxon>Viridiplantae</taxon>
        <taxon>Streptophyta</taxon>
        <taxon>Embryophyta</taxon>
        <taxon>Tracheophyta</taxon>
        <taxon>Spermatophyta</taxon>
        <taxon>Magnoliopsida</taxon>
        <taxon>Liliopsida</taxon>
        <taxon>Poales</taxon>
        <taxon>Poaceae</taxon>
        <taxon>BOP clade</taxon>
        <taxon>Oryzoideae</taxon>
        <taxon>Oryzeae</taxon>
        <taxon>Oryzinae</taxon>
        <taxon>Oryza</taxon>
    </lineage>
</organism>
<keyword evidence="1" id="KW-0732">Signal</keyword>
<evidence type="ECO:0000313" key="3">
    <source>
        <dbReference type="Proteomes" id="UP000026962"/>
    </source>
</evidence>
<dbReference type="Proteomes" id="UP000026962">
    <property type="component" value="Chromosome 5"/>
</dbReference>
<dbReference type="HOGENOM" id="CLU_2744386_0_0_1"/>
<accession>A0A0E0L5A6</accession>
<feature type="signal peptide" evidence="1">
    <location>
        <begin position="1"/>
        <end position="25"/>
    </location>
</feature>
<dbReference type="Gramene" id="OPUNC05G22180.1">
    <property type="protein sequence ID" value="OPUNC05G22180.1"/>
    <property type="gene ID" value="OPUNC05G22180"/>
</dbReference>